<feature type="compositionally biased region" description="Polar residues" evidence="1">
    <location>
        <begin position="235"/>
        <end position="247"/>
    </location>
</feature>
<gene>
    <name evidence="2" type="ORF">BOTBODRAFT_477728</name>
</gene>
<feature type="region of interest" description="Disordered" evidence="1">
    <location>
        <begin position="368"/>
        <end position="387"/>
    </location>
</feature>
<reference evidence="3" key="1">
    <citation type="journal article" date="2014" name="Proc. Natl. Acad. Sci. U.S.A.">
        <title>Extensive sampling of basidiomycete genomes demonstrates inadequacy of the white-rot/brown-rot paradigm for wood decay fungi.</title>
        <authorList>
            <person name="Riley R."/>
            <person name="Salamov A.A."/>
            <person name="Brown D.W."/>
            <person name="Nagy L.G."/>
            <person name="Floudas D."/>
            <person name="Held B.W."/>
            <person name="Levasseur A."/>
            <person name="Lombard V."/>
            <person name="Morin E."/>
            <person name="Otillar R."/>
            <person name="Lindquist E.A."/>
            <person name="Sun H."/>
            <person name="LaButti K.M."/>
            <person name="Schmutz J."/>
            <person name="Jabbour D."/>
            <person name="Luo H."/>
            <person name="Baker S.E."/>
            <person name="Pisabarro A.G."/>
            <person name="Walton J.D."/>
            <person name="Blanchette R.A."/>
            <person name="Henrissat B."/>
            <person name="Martin F."/>
            <person name="Cullen D."/>
            <person name="Hibbett D.S."/>
            <person name="Grigoriev I.V."/>
        </authorList>
    </citation>
    <scope>NUCLEOTIDE SEQUENCE [LARGE SCALE GENOMIC DNA]</scope>
    <source>
        <strain evidence="3">FD-172 SS1</strain>
    </source>
</reference>
<keyword evidence="3" id="KW-1185">Reference proteome</keyword>
<evidence type="ECO:0000313" key="3">
    <source>
        <dbReference type="Proteomes" id="UP000027195"/>
    </source>
</evidence>
<evidence type="ECO:0000313" key="2">
    <source>
        <dbReference type="EMBL" id="KDQ18866.1"/>
    </source>
</evidence>
<dbReference type="HOGENOM" id="CLU_729564_0_0_1"/>
<evidence type="ECO:0000256" key="1">
    <source>
        <dbReference type="SAM" id="MobiDB-lite"/>
    </source>
</evidence>
<feature type="region of interest" description="Disordered" evidence="1">
    <location>
        <begin position="183"/>
        <end position="272"/>
    </location>
</feature>
<name>A0A067N549_BOTB1</name>
<proteinExistence type="predicted"/>
<dbReference type="AlphaFoldDB" id="A0A067N549"/>
<sequence>MIEFDQKSTAMGRNKEELKKSIRATSAEFLSIVRRSCGAGQYASSLVDSTVWATVEYAPCHTMTKEETVKLGLEPAAFAVSWAVKLDADSKRLLDFTRVDPVRLFKLVVEMPNISLALKRRGTTVLTLRLPQSRESCYLGRCINGQPVSDEGPKQPPILVPIPKSEATHDAISFCILATTDVDAPPPSNLSPDGPDTISPTPLPHQSAKDDSMLTPLRRTFKRSGSELQSCAPAKSNTRITRGSSRHQPLLATPPASSSVPKARSSSSSRSQVYETKDGYVVKVLGIEIGKPFLEGSTAILVGTIEMFSSLNTWKTQKDRPLYLTLHEYTGHFPEHVHIPQRMGDWCTANAGKGGLCSSTYANLLRNGGRVEIPRPPPAKNARRARR</sequence>
<feature type="compositionally biased region" description="Low complexity" evidence="1">
    <location>
        <begin position="254"/>
        <end position="271"/>
    </location>
</feature>
<organism evidence="2 3">
    <name type="scientific">Botryobasidium botryosum (strain FD-172 SS1)</name>
    <dbReference type="NCBI Taxonomy" id="930990"/>
    <lineage>
        <taxon>Eukaryota</taxon>
        <taxon>Fungi</taxon>
        <taxon>Dikarya</taxon>
        <taxon>Basidiomycota</taxon>
        <taxon>Agaricomycotina</taxon>
        <taxon>Agaricomycetes</taxon>
        <taxon>Cantharellales</taxon>
        <taxon>Botryobasidiaceae</taxon>
        <taxon>Botryobasidium</taxon>
    </lineage>
</organism>
<dbReference type="EMBL" id="KL198020">
    <property type="protein sequence ID" value="KDQ18866.1"/>
    <property type="molecule type" value="Genomic_DNA"/>
</dbReference>
<dbReference type="InParanoid" id="A0A067N549"/>
<accession>A0A067N549</accession>
<protein>
    <submittedName>
        <fullName evidence="2">Uncharacterized protein</fullName>
    </submittedName>
</protein>
<dbReference type="Proteomes" id="UP000027195">
    <property type="component" value="Unassembled WGS sequence"/>
</dbReference>